<proteinExistence type="predicted"/>
<accession>A0A0K6ITF5</accession>
<dbReference type="STRING" id="1137284.GCA_001418205_03550"/>
<organism evidence="1 2">
    <name type="scientific">Marinomonas fungiae</name>
    <dbReference type="NCBI Taxonomy" id="1137284"/>
    <lineage>
        <taxon>Bacteria</taxon>
        <taxon>Pseudomonadati</taxon>
        <taxon>Pseudomonadota</taxon>
        <taxon>Gammaproteobacteria</taxon>
        <taxon>Oceanospirillales</taxon>
        <taxon>Oceanospirillaceae</taxon>
        <taxon>Marinomonas</taxon>
    </lineage>
</organism>
<dbReference type="PROSITE" id="PS51257">
    <property type="entry name" value="PROKAR_LIPOPROTEIN"/>
    <property type="match status" value="1"/>
</dbReference>
<dbReference type="RefSeq" id="WP_072242175.1">
    <property type="nucleotide sequence ID" value="NZ_CYHG01000017.1"/>
</dbReference>
<evidence type="ECO:0000313" key="1">
    <source>
        <dbReference type="EMBL" id="CUB06383.1"/>
    </source>
</evidence>
<reference evidence="2" key="1">
    <citation type="submission" date="2015-08" db="EMBL/GenBank/DDBJ databases">
        <authorList>
            <person name="Varghese N."/>
        </authorList>
    </citation>
    <scope>NUCLEOTIDE SEQUENCE [LARGE SCALE GENOMIC DNA]</scope>
    <source>
        <strain evidence="2">JCM 18476</strain>
    </source>
</reference>
<dbReference type="Proteomes" id="UP000182769">
    <property type="component" value="Unassembled WGS sequence"/>
</dbReference>
<evidence type="ECO:0000313" key="2">
    <source>
        <dbReference type="Proteomes" id="UP000182769"/>
    </source>
</evidence>
<dbReference type="PIRSF" id="PIRSF020555">
    <property type="entry name" value="UCP020555"/>
    <property type="match status" value="1"/>
</dbReference>
<dbReference type="Pfam" id="PF16068">
    <property type="entry name" value="DUF4810"/>
    <property type="match status" value="1"/>
</dbReference>
<dbReference type="AlphaFoldDB" id="A0A0K6ITF5"/>
<keyword evidence="2" id="KW-1185">Reference proteome</keyword>
<evidence type="ECO:0008006" key="3">
    <source>
        <dbReference type="Google" id="ProtNLM"/>
    </source>
</evidence>
<name>A0A0K6ITF5_9GAMM</name>
<gene>
    <name evidence="1" type="ORF">Ga0061065_11737</name>
</gene>
<dbReference type="EMBL" id="CYHG01000017">
    <property type="protein sequence ID" value="CUB06383.1"/>
    <property type="molecule type" value="Genomic_DNA"/>
</dbReference>
<protein>
    <recommendedName>
        <fullName evidence="3">DUF4810 domain-containing protein</fullName>
    </recommendedName>
</protein>
<sequence length="123" mass="13506">MVRITMLHKVLGTLGLTLLVSGCSTTQPTFYWGHYEPLIYGMYMEPGSADSGTQIALLTEDIERAEANGIRIAPGIHAHLGYMYAMEGNIAQAKSEFAIEKNLFPESTVLIDGMLQRLEGAKK</sequence>
<dbReference type="InterPro" id="IPR014508">
    <property type="entry name" value="UCP020555_TPR-like"/>
</dbReference>